<dbReference type="AlphaFoldDB" id="A0A5S6Q449"/>
<evidence type="ECO:0000256" key="1">
    <source>
        <dbReference type="SAM" id="MobiDB-lite"/>
    </source>
</evidence>
<name>A0A5S6Q449_TRIMR</name>
<keyword evidence="2" id="KW-1185">Reference proteome</keyword>
<feature type="region of interest" description="Disordered" evidence="1">
    <location>
        <begin position="151"/>
        <end position="221"/>
    </location>
</feature>
<dbReference type="PANTHER" id="PTHR47163:SF2">
    <property type="entry name" value="SI:DKEY-17M8.2"/>
    <property type="match status" value="1"/>
</dbReference>
<proteinExistence type="predicted"/>
<sequence length="310" mass="35213">MKSCGGEQMTVKCSLMVMEQCEFGLVPSISMHQSHFHRLENTIRLELPTYKRVQFYHQQQKNSTEGNLGARATVSRDLITESIVPVTHWDGGRSPEQSPIAAPPGRGESRDGCISTSLEVLDGCVQERKNCAYTHLIGRGKVAFKKLSTPCVHRSSMETGRQDSSGRGSSTQPRDNWSCRPHGRSGRKSLLAKKVQPKPLLSPAQCHHNPGDQRSHPTWDHRNFRRMARVPQSDEDYHSISFVNPLSRAHTQTVESMWSQAKRHNKARCGTHKHMLQSYLCEFMWRKRLQPGEDPFDKLLSHTTTYCLPD</sequence>
<feature type="compositionally biased region" description="Basic residues" evidence="1">
    <location>
        <begin position="181"/>
        <end position="191"/>
    </location>
</feature>
<dbReference type="Proteomes" id="UP000046395">
    <property type="component" value="Unassembled WGS sequence"/>
</dbReference>
<organism evidence="2 3">
    <name type="scientific">Trichuris muris</name>
    <name type="common">Mouse whipworm</name>
    <dbReference type="NCBI Taxonomy" id="70415"/>
    <lineage>
        <taxon>Eukaryota</taxon>
        <taxon>Metazoa</taxon>
        <taxon>Ecdysozoa</taxon>
        <taxon>Nematoda</taxon>
        <taxon>Enoplea</taxon>
        <taxon>Dorylaimia</taxon>
        <taxon>Trichinellida</taxon>
        <taxon>Trichuridae</taxon>
        <taxon>Trichuris</taxon>
    </lineage>
</organism>
<reference evidence="3" key="1">
    <citation type="submission" date="2019-12" db="UniProtKB">
        <authorList>
            <consortium name="WormBaseParasite"/>
        </authorList>
    </citation>
    <scope>IDENTIFICATION</scope>
</reference>
<accession>A0A5S6Q449</accession>
<dbReference type="PANTHER" id="PTHR47163">
    <property type="entry name" value="DDE_TNP_IS1595 DOMAIN-CONTAINING PROTEIN"/>
    <property type="match status" value="1"/>
</dbReference>
<dbReference type="WBParaSite" id="TMUE_0000002011.1">
    <property type="protein sequence ID" value="TMUE_0000002011.1"/>
    <property type="gene ID" value="WBGene00297873"/>
</dbReference>
<dbReference type="InterPro" id="IPR053164">
    <property type="entry name" value="IS1016-like_transposase"/>
</dbReference>
<evidence type="ECO:0000313" key="3">
    <source>
        <dbReference type="WBParaSite" id="TMUE_0000002011.1"/>
    </source>
</evidence>
<evidence type="ECO:0000313" key="2">
    <source>
        <dbReference type="Proteomes" id="UP000046395"/>
    </source>
</evidence>
<protein>
    <submittedName>
        <fullName evidence="3">ISXO2-like transposase domain-containing protein</fullName>
    </submittedName>
</protein>
<feature type="compositionally biased region" description="Basic and acidic residues" evidence="1">
    <location>
        <begin position="209"/>
        <end position="221"/>
    </location>
</feature>
<feature type="region of interest" description="Disordered" evidence="1">
    <location>
        <begin position="87"/>
        <end position="111"/>
    </location>
</feature>
<feature type="compositionally biased region" description="Polar residues" evidence="1">
    <location>
        <begin position="157"/>
        <end position="175"/>
    </location>
</feature>